<dbReference type="OrthoDB" id="9793499at2"/>
<evidence type="ECO:0000256" key="4">
    <source>
        <dbReference type="ARBA" id="ARBA00023002"/>
    </source>
</evidence>
<reference evidence="12 13" key="1">
    <citation type="submission" date="2016-05" db="EMBL/GenBank/DDBJ databases">
        <title>Genomic Taxonomy of the Vibrionaceae.</title>
        <authorList>
            <person name="Gomez-Gil B."/>
            <person name="Enciso-Ibarra J."/>
        </authorList>
    </citation>
    <scope>NUCLEOTIDE SEQUENCE [LARGE SCALE GENOMIC DNA]</scope>
    <source>
        <strain evidence="12 13">CAIM 1920</strain>
    </source>
</reference>
<evidence type="ECO:0000256" key="9">
    <source>
        <dbReference type="ARBA" id="ARBA00042299"/>
    </source>
</evidence>
<dbReference type="PANTHER" id="PTHR43639">
    <property type="entry name" value="OXIDOREDUCTASE, SHORT-CHAIN DEHYDROGENASE/REDUCTASE FAMILY (AFU_ORTHOLOGUE AFUA_5G02870)"/>
    <property type="match status" value="1"/>
</dbReference>
<evidence type="ECO:0000256" key="8">
    <source>
        <dbReference type="ARBA" id="ARBA00039631"/>
    </source>
</evidence>
<dbReference type="STRING" id="1080227.A8L45_03265"/>
<dbReference type="Proteomes" id="UP000094936">
    <property type="component" value="Unassembled WGS sequence"/>
</dbReference>
<comment type="similarity">
    <text evidence="6">Belongs to the short-chain dehydrogenases/reductases (SDR) family. FolM subfamily.</text>
</comment>
<keyword evidence="3" id="KW-0521">NADP</keyword>
<evidence type="ECO:0000256" key="11">
    <source>
        <dbReference type="ARBA" id="ARBA00049376"/>
    </source>
</evidence>
<dbReference type="NCBIfam" id="NF005066">
    <property type="entry name" value="PRK06483.1"/>
    <property type="match status" value="1"/>
</dbReference>
<protein>
    <recommendedName>
        <fullName evidence="8">Dihydromonapterin reductase</fullName>
        <ecNumber evidence="1">1.5.1.3</ecNumber>
        <ecNumber evidence="7">1.5.1.50</ecNumber>
    </recommendedName>
    <alternativeName>
        <fullName evidence="9">Dihydrofolate reductase</fullName>
    </alternativeName>
</protein>
<proteinExistence type="inferred from homology"/>
<comment type="caution">
    <text evidence="12">The sequence shown here is derived from an EMBL/GenBank/DDBJ whole genome shotgun (WGS) entry which is preliminary data.</text>
</comment>
<dbReference type="EC" id="1.5.1.50" evidence="7"/>
<organism evidence="12 13">
    <name type="scientific">Veronia pacifica</name>
    <dbReference type="NCBI Taxonomy" id="1080227"/>
    <lineage>
        <taxon>Bacteria</taxon>
        <taxon>Pseudomonadati</taxon>
        <taxon>Pseudomonadota</taxon>
        <taxon>Gammaproteobacteria</taxon>
        <taxon>Vibrionales</taxon>
        <taxon>Vibrionaceae</taxon>
        <taxon>Veronia</taxon>
    </lineage>
</organism>
<keyword evidence="4" id="KW-0560">Oxidoreductase</keyword>
<evidence type="ECO:0000256" key="6">
    <source>
        <dbReference type="ARBA" id="ARBA00038212"/>
    </source>
</evidence>
<dbReference type="PRINTS" id="PR00081">
    <property type="entry name" value="GDHRDH"/>
</dbReference>
<comment type="function">
    <text evidence="5">Catalyzes the reduction of dihydromonapterin to tetrahydromonapterin. Also has lower activity with dihydrofolate.</text>
</comment>
<comment type="catalytic activity">
    <reaction evidence="10">
        <text>(6S)-5,6,7,8-tetrahydrofolate + NADP(+) = 7,8-dihydrofolate + NADPH + H(+)</text>
        <dbReference type="Rhea" id="RHEA:15009"/>
        <dbReference type="ChEBI" id="CHEBI:15378"/>
        <dbReference type="ChEBI" id="CHEBI:57451"/>
        <dbReference type="ChEBI" id="CHEBI:57453"/>
        <dbReference type="ChEBI" id="CHEBI:57783"/>
        <dbReference type="ChEBI" id="CHEBI:58349"/>
        <dbReference type="EC" id="1.5.1.3"/>
    </reaction>
</comment>
<keyword evidence="13" id="KW-1185">Reference proteome</keyword>
<dbReference type="InterPro" id="IPR002347">
    <property type="entry name" value="SDR_fam"/>
</dbReference>
<dbReference type="PANTHER" id="PTHR43639:SF6">
    <property type="entry name" value="DIHYDROMONAPTERIN REDUCTASE"/>
    <property type="match status" value="1"/>
</dbReference>
<keyword evidence="2" id="KW-0554">One-carbon metabolism</keyword>
<dbReference type="EMBL" id="LYBM01000003">
    <property type="protein sequence ID" value="ODA35648.1"/>
    <property type="molecule type" value="Genomic_DNA"/>
</dbReference>
<evidence type="ECO:0000313" key="12">
    <source>
        <dbReference type="EMBL" id="ODA35648.1"/>
    </source>
</evidence>
<dbReference type="SUPFAM" id="SSF51735">
    <property type="entry name" value="NAD(P)-binding Rossmann-fold domains"/>
    <property type="match status" value="1"/>
</dbReference>
<dbReference type="InterPro" id="IPR036291">
    <property type="entry name" value="NAD(P)-bd_dom_sf"/>
</dbReference>
<accession>A0A1C3EQX4</accession>
<dbReference type="AlphaFoldDB" id="A0A1C3EQX4"/>
<name>A0A1C3EQX4_9GAMM</name>
<comment type="catalytic activity">
    <reaction evidence="11">
        <text>7,8-dihydromonapterin + NADPH + H(+) = 5,6,7,8-tetrahydromonapterin + NADP(+)</text>
        <dbReference type="Rhea" id="RHEA:34847"/>
        <dbReference type="ChEBI" id="CHEBI:15378"/>
        <dbReference type="ChEBI" id="CHEBI:57783"/>
        <dbReference type="ChEBI" id="CHEBI:58349"/>
        <dbReference type="ChEBI" id="CHEBI:71175"/>
        <dbReference type="ChEBI" id="CHEBI:71177"/>
        <dbReference type="EC" id="1.5.1.50"/>
    </reaction>
</comment>
<evidence type="ECO:0000256" key="10">
    <source>
        <dbReference type="ARBA" id="ARBA00048873"/>
    </source>
</evidence>
<evidence type="ECO:0000313" key="13">
    <source>
        <dbReference type="Proteomes" id="UP000094936"/>
    </source>
</evidence>
<dbReference type="EC" id="1.5.1.3" evidence="1"/>
<dbReference type="Gene3D" id="3.40.50.720">
    <property type="entry name" value="NAD(P)-binding Rossmann-like Domain"/>
    <property type="match status" value="1"/>
</dbReference>
<evidence type="ECO:0000256" key="2">
    <source>
        <dbReference type="ARBA" id="ARBA00022563"/>
    </source>
</evidence>
<dbReference type="GO" id="GO:0006730">
    <property type="term" value="P:one-carbon metabolic process"/>
    <property type="evidence" value="ECO:0007669"/>
    <property type="project" value="UniProtKB-KW"/>
</dbReference>
<evidence type="ECO:0000256" key="5">
    <source>
        <dbReference type="ARBA" id="ARBA00037508"/>
    </source>
</evidence>
<dbReference type="Pfam" id="PF13561">
    <property type="entry name" value="adh_short_C2"/>
    <property type="match status" value="1"/>
</dbReference>
<sequence>MDQPCILITGAGQRIGLAAAKHFIAQGFKVIASFRTHRPAIDELESQGVFCLKADFSTDEGIASFISEVESLNPPLRAIIHNASDWNAEKNTDQPAELMNEMMQVHAKAPYLINLGLSSKLDRTGKASVDIIHMTDYVVQKGSHKHLAYAASKAALDNLTLSFAQQLAPDVKVNSIAPALIMFNEWDDDNYKKKALAKSLLEVAPGAEEVVKAISYLLESNYMTGQTLRLDGGRALK</sequence>
<evidence type="ECO:0000256" key="3">
    <source>
        <dbReference type="ARBA" id="ARBA00022857"/>
    </source>
</evidence>
<dbReference type="RefSeq" id="WP_068899178.1">
    <property type="nucleotide sequence ID" value="NZ_JBHUIF010000020.1"/>
</dbReference>
<gene>
    <name evidence="12" type="ORF">A8L45_03265</name>
</gene>
<evidence type="ECO:0000256" key="1">
    <source>
        <dbReference type="ARBA" id="ARBA00012856"/>
    </source>
</evidence>
<dbReference type="GO" id="GO:0004146">
    <property type="term" value="F:dihydrofolate reductase activity"/>
    <property type="evidence" value="ECO:0007669"/>
    <property type="project" value="UniProtKB-EC"/>
</dbReference>
<evidence type="ECO:0000256" key="7">
    <source>
        <dbReference type="ARBA" id="ARBA00039145"/>
    </source>
</evidence>
<dbReference type="InterPro" id="IPR020904">
    <property type="entry name" value="Sc_DH/Rdtase_CS"/>
</dbReference>
<dbReference type="PROSITE" id="PS00061">
    <property type="entry name" value="ADH_SHORT"/>
    <property type="match status" value="1"/>
</dbReference>